<dbReference type="GO" id="GO:0003677">
    <property type="term" value="F:DNA binding"/>
    <property type="evidence" value="ECO:0007669"/>
    <property type="project" value="InterPro"/>
</dbReference>
<keyword evidence="2" id="KW-0175">Coiled coil</keyword>
<dbReference type="InterPro" id="IPR000792">
    <property type="entry name" value="Tscrpt_reg_LuxR_C"/>
</dbReference>
<dbReference type="AlphaFoldDB" id="A0A5M8P1B7"/>
<feature type="transmembrane region" description="Helical" evidence="3">
    <location>
        <begin position="758"/>
        <end position="779"/>
    </location>
</feature>
<dbReference type="Gene3D" id="2.60.40.10">
    <property type="entry name" value="Immunoglobulins"/>
    <property type="match status" value="1"/>
</dbReference>
<dbReference type="SMART" id="SM00421">
    <property type="entry name" value="HTH_LUXR"/>
    <property type="match status" value="1"/>
</dbReference>
<sequence length="977" mass="113882">MNMMMKLWAKCTMTVALLLLLLCFSEDSSAMYPSVKNFSRIESNAGTQSWDIIQYANNWMYFANNKGLLEYDGFHWSTYPIPNYTNVRSLFYDEPEDKIYAGAFNEFGYYARNSRGLLQYHSYVQLVDSAERNFNEIWRIRKIHDTMFFQSDREIFRMQNEKISKIHYPHKIEYSEVIHNVLFVASVEDGIATLNGDLFFPLSQGEILKGKKVCAILSINPQQILFVTAMHGLFIYNGNTIQPYLTDIDAFLKQNQVFCANICGSKVAFGTVRNGVVIKNLKNGETIYSNVNSGLQNNTVLSLAFDKQENLWLGLDKGIDYVMINSPMYNLFSDDRLFGSGYASMVHGNQLYLGTNQGLYRMPFPIKTSPEPFKMQIVDRIIGQVWSLSEIQNTLFCGADRGGFILNNGVAEQIPQINGTWKFLELKKHPNYILGSSYSGFFLLKKENNRWKFLHTMNGFDESGGMFEEDTAGNIWFCHWMKGIYKLRFSPDLQSFESEHFGIEKGLYTNHNNVLVNIDNEIIVSSDGGFFHYNPSSNQLEHSGKYEKIFGIHPHSLRITQMPSGDIWCVSPDYFTIAHRQKEKNYAIQQYAFFSYLKNNLIFGFENFNPIDSSTILISTENGFSCVDMLLAKTKNNQPTSFKVMIQKVFLTNDKDSLVAGFLPKQDKIPSFHHKHNSIRFEFIAPEYRDERTITYSYRLENYDSDWSTYSAIGTKEYTKLPKGTYIFHVRAHNSLESEEAETIYRFTILPPWYESTFFIILYILLLVGAIILLIMYINKKSKEGAREMKIQKEKEMQEKEKIFQAVAKEKEKEIVALKNQKLQYELRHKSQELANSTMNVIRKNEILLELNNSIEKVYEEMEKADALDSIHNTKKRLKKMQQEIKQNIERDDHWKKFEENFDMIYENYLKRLKEQYPSLSKSDLKLCAYLKMGLSSKDMAPLLNVSYRSVEMCRYRIRQKLDLDREVNLTDFLQKY</sequence>
<gene>
    <name evidence="6" type="ORF">EZS26_001585</name>
</gene>
<dbReference type="InterPro" id="IPR011123">
    <property type="entry name" value="Y_Y_Y"/>
</dbReference>
<keyword evidence="3" id="KW-0812">Transmembrane</keyword>
<dbReference type="GO" id="GO:0006355">
    <property type="term" value="P:regulation of DNA-templated transcription"/>
    <property type="evidence" value="ECO:0007669"/>
    <property type="project" value="InterPro"/>
</dbReference>
<keyword evidence="3" id="KW-1133">Transmembrane helix</keyword>
<proteinExistence type="predicted"/>
<keyword evidence="4" id="KW-0732">Signal</keyword>
<accession>A0A5M8P1B7</accession>
<evidence type="ECO:0000313" key="6">
    <source>
        <dbReference type="EMBL" id="KAA6302225.1"/>
    </source>
</evidence>
<reference evidence="6 7" key="1">
    <citation type="submission" date="2019-03" db="EMBL/GenBank/DDBJ databases">
        <title>Single cell metagenomics reveals metabolic interactions within the superorganism composed of flagellate Streblomastix strix and complex community of Bacteroidetes bacteria on its surface.</title>
        <authorList>
            <person name="Treitli S.C."/>
            <person name="Kolisko M."/>
            <person name="Husnik F."/>
            <person name="Keeling P."/>
            <person name="Hampl V."/>
        </authorList>
    </citation>
    <scope>NUCLEOTIDE SEQUENCE [LARGE SCALE GENOMIC DNA]</scope>
    <source>
        <strain evidence="6">St1</strain>
    </source>
</reference>
<dbReference type="PANTHER" id="PTHR43547:SF2">
    <property type="entry name" value="HYBRID SIGNAL TRANSDUCTION HISTIDINE KINASE C"/>
    <property type="match status" value="1"/>
</dbReference>
<dbReference type="GO" id="GO:0000155">
    <property type="term" value="F:phosphorelay sensor kinase activity"/>
    <property type="evidence" value="ECO:0007669"/>
    <property type="project" value="TreeGrafter"/>
</dbReference>
<evidence type="ECO:0000313" key="7">
    <source>
        <dbReference type="Proteomes" id="UP000324575"/>
    </source>
</evidence>
<feature type="signal peptide" evidence="4">
    <location>
        <begin position="1"/>
        <end position="30"/>
    </location>
</feature>
<dbReference type="EMBL" id="SNRX01000009">
    <property type="protein sequence ID" value="KAA6302225.1"/>
    <property type="molecule type" value="Genomic_DNA"/>
</dbReference>
<name>A0A5M8P1B7_9BACT</name>
<dbReference type="InterPro" id="IPR036388">
    <property type="entry name" value="WH-like_DNA-bd_sf"/>
</dbReference>
<dbReference type="InterPro" id="IPR013783">
    <property type="entry name" value="Ig-like_fold"/>
</dbReference>
<dbReference type="SUPFAM" id="SSF46894">
    <property type="entry name" value="C-terminal effector domain of the bipartite response regulators"/>
    <property type="match status" value="1"/>
</dbReference>
<evidence type="ECO:0000256" key="3">
    <source>
        <dbReference type="SAM" id="Phobius"/>
    </source>
</evidence>
<protein>
    <recommendedName>
        <fullName evidence="5">HTH luxR-type domain-containing protein</fullName>
    </recommendedName>
</protein>
<dbReference type="PANTHER" id="PTHR43547">
    <property type="entry name" value="TWO-COMPONENT HISTIDINE KINASE"/>
    <property type="match status" value="1"/>
</dbReference>
<evidence type="ECO:0000256" key="4">
    <source>
        <dbReference type="SAM" id="SignalP"/>
    </source>
</evidence>
<dbReference type="InterPro" id="IPR016032">
    <property type="entry name" value="Sig_transdc_resp-reg_C-effctor"/>
</dbReference>
<comment type="caution">
    <text evidence="6">The sequence shown here is derived from an EMBL/GenBank/DDBJ whole genome shotgun (WGS) entry which is preliminary data.</text>
</comment>
<dbReference type="InterPro" id="IPR015943">
    <property type="entry name" value="WD40/YVTN_repeat-like_dom_sf"/>
</dbReference>
<keyword evidence="3" id="KW-0472">Membrane</keyword>
<dbReference type="Pfam" id="PF07495">
    <property type="entry name" value="Y_Y_Y"/>
    <property type="match status" value="1"/>
</dbReference>
<evidence type="ECO:0000256" key="1">
    <source>
        <dbReference type="ARBA" id="ARBA00022553"/>
    </source>
</evidence>
<feature type="domain" description="HTH luxR-type" evidence="5">
    <location>
        <begin position="917"/>
        <end position="974"/>
    </location>
</feature>
<dbReference type="Gene3D" id="2.130.10.10">
    <property type="entry name" value="YVTN repeat-like/Quinoprotein amine dehydrogenase"/>
    <property type="match status" value="2"/>
</dbReference>
<evidence type="ECO:0000256" key="2">
    <source>
        <dbReference type="SAM" id="Coils"/>
    </source>
</evidence>
<evidence type="ECO:0000259" key="5">
    <source>
        <dbReference type="SMART" id="SM00421"/>
    </source>
</evidence>
<dbReference type="Gene3D" id="1.10.10.10">
    <property type="entry name" value="Winged helix-like DNA-binding domain superfamily/Winged helix DNA-binding domain"/>
    <property type="match status" value="1"/>
</dbReference>
<organism evidence="6 7">
    <name type="scientific">Candidatus Ordinivivax streblomastigis</name>
    <dbReference type="NCBI Taxonomy" id="2540710"/>
    <lineage>
        <taxon>Bacteria</taxon>
        <taxon>Pseudomonadati</taxon>
        <taxon>Bacteroidota</taxon>
        <taxon>Bacteroidia</taxon>
        <taxon>Bacteroidales</taxon>
        <taxon>Candidatus Ordinivivax</taxon>
    </lineage>
</organism>
<feature type="chain" id="PRO_5024465520" description="HTH luxR-type domain-containing protein" evidence="4">
    <location>
        <begin position="31"/>
        <end position="977"/>
    </location>
</feature>
<keyword evidence="1" id="KW-0597">Phosphoprotein</keyword>
<feature type="coiled-coil region" evidence="2">
    <location>
        <begin position="783"/>
        <end position="891"/>
    </location>
</feature>
<dbReference type="Proteomes" id="UP000324575">
    <property type="component" value="Unassembled WGS sequence"/>
</dbReference>